<protein>
    <submittedName>
        <fullName evidence="2">Uncharacterized protein</fullName>
    </submittedName>
</protein>
<feature type="compositionally biased region" description="Acidic residues" evidence="1">
    <location>
        <begin position="243"/>
        <end position="267"/>
    </location>
</feature>
<reference evidence="2" key="1">
    <citation type="journal article" date="2020" name="Nature">
        <title>Giant virus diversity and host interactions through global metagenomics.</title>
        <authorList>
            <person name="Schulz F."/>
            <person name="Roux S."/>
            <person name="Paez-Espino D."/>
            <person name="Jungbluth S."/>
            <person name="Walsh D.A."/>
            <person name="Denef V.J."/>
            <person name="McMahon K.D."/>
            <person name="Konstantinidis K.T."/>
            <person name="Eloe-Fadrosh E.A."/>
            <person name="Kyrpides N.C."/>
            <person name="Woyke T."/>
        </authorList>
    </citation>
    <scope>NUCLEOTIDE SEQUENCE</scope>
    <source>
        <strain evidence="2">GVMAG-M-3300023174-60</strain>
    </source>
</reference>
<feature type="compositionally biased region" description="Polar residues" evidence="1">
    <location>
        <begin position="11"/>
        <end position="21"/>
    </location>
</feature>
<feature type="compositionally biased region" description="Basic and acidic residues" evidence="1">
    <location>
        <begin position="221"/>
        <end position="240"/>
    </location>
</feature>
<feature type="region of interest" description="Disordered" evidence="1">
    <location>
        <begin position="119"/>
        <end position="154"/>
    </location>
</feature>
<feature type="compositionally biased region" description="Basic and acidic residues" evidence="1">
    <location>
        <begin position="181"/>
        <end position="197"/>
    </location>
</feature>
<evidence type="ECO:0000256" key="1">
    <source>
        <dbReference type="SAM" id="MobiDB-lite"/>
    </source>
</evidence>
<proteinExistence type="predicted"/>
<feature type="region of interest" description="Disordered" evidence="1">
    <location>
        <begin position="177"/>
        <end position="197"/>
    </location>
</feature>
<organism evidence="2">
    <name type="scientific">viral metagenome</name>
    <dbReference type="NCBI Taxonomy" id="1070528"/>
    <lineage>
        <taxon>unclassified sequences</taxon>
        <taxon>metagenomes</taxon>
        <taxon>organismal metagenomes</taxon>
    </lineage>
</organism>
<feature type="compositionally biased region" description="Basic and acidic residues" evidence="1">
    <location>
        <begin position="275"/>
        <end position="284"/>
    </location>
</feature>
<dbReference type="EMBL" id="MN739678">
    <property type="protein sequence ID" value="QHT20499.1"/>
    <property type="molecule type" value="Genomic_DNA"/>
</dbReference>
<dbReference type="AlphaFoldDB" id="A0A6C0DWS8"/>
<evidence type="ECO:0000313" key="2">
    <source>
        <dbReference type="EMBL" id="QHT20499.1"/>
    </source>
</evidence>
<sequence>MSKKYVPSFLKDQQSTSNTTQKAEKAESATFWPGRPGVTGSTVVTATAMNSNSNNKFAVLSDDFPMNRPVVNTSRPAVEAPKLAPMTLASATSNGAVPMGGAGGAGVGTGPKKSFASKFAEQAKIASNPNYKPPPKPINFQSEEDFPSLGGKPVNKVITKSEVTTGTTGTKFADMAKGWAKHKEDEEERARMKAEQEEKLRREAIMMRSIPILGAFRRTAAAKDDYHNEEENQEDSHNYEESSLGDDDSYEVPEGDTEPSDEDDENGEFNSDVGWDGRKRGDLY</sequence>
<feature type="region of interest" description="Disordered" evidence="1">
    <location>
        <begin position="221"/>
        <end position="284"/>
    </location>
</feature>
<name>A0A6C0DWS8_9ZZZZ</name>
<accession>A0A6C0DWS8</accession>
<feature type="region of interest" description="Disordered" evidence="1">
    <location>
        <begin position="1"/>
        <end position="37"/>
    </location>
</feature>